<feature type="signal peptide" evidence="1">
    <location>
        <begin position="1"/>
        <end position="19"/>
    </location>
</feature>
<dbReference type="EMBL" id="JAGSPJ010000001">
    <property type="protein sequence ID" value="MBR7799145.1"/>
    <property type="molecule type" value="Genomic_DNA"/>
</dbReference>
<dbReference type="InterPro" id="IPR024079">
    <property type="entry name" value="MetalloPept_cat_dom_sf"/>
</dbReference>
<evidence type="ECO:0000313" key="3">
    <source>
        <dbReference type="Proteomes" id="UP000678545"/>
    </source>
</evidence>
<sequence>MKFSFMAATLFAVALSACGGGNSGSGNGNNQPTVTTASDTEIIANLKFSNIDFFSNFISLQKPPGTWRWLSTPNRHVLVYIPAPTNGNTTEQDYANKVNNAILQINTKLRNVLVLEPVSVKPANENFIQISYGTSYVPLGSTNYQGYCANVSEGPGIGNMIQPNSEYGIASNPVFVNLGNGHCDVTQDIVTHEFGHALGLANHFKGFGTGDAISPAFWDVLATLYGNPQSTIAQNLIVRRAAN</sequence>
<comment type="caution">
    <text evidence="2">The sequence shown here is derived from an EMBL/GenBank/DDBJ whole genome shotgun (WGS) entry which is preliminary data.</text>
</comment>
<proteinExistence type="predicted"/>
<evidence type="ECO:0000313" key="2">
    <source>
        <dbReference type="EMBL" id="MBR7799145.1"/>
    </source>
</evidence>
<dbReference type="AlphaFoldDB" id="A0A941DYL5"/>
<keyword evidence="1" id="KW-0732">Signal</keyword>
<feature type="chain" id="PRO_5037804490" description="Dual-action HEIGH metallo-peptidase" evidence="1">
    <location>
        <begin position="20"/>
        <end position="243"/>
    </location>
</feature>
<dbReference type="Gene3D" id="3.40.390.10">
    <property type="entry name" value="Collagenase (Catalytic Domain)"/>
    <property type="match status" value="1"/>
</dbReference>
<name>A0A941DYL5_9BURK</name>
<accession>A0A941DYL5</accession>
<dbReference type="RefSeq" id="WP_212674245.1">
    <property type="nucleotide sequence ID" value="NZ_JAGSPJ010000001.1"/>
</dbReference>
<evidence type="ECO:0000256" key="1">
    <source>
        <dbReference type="SAM" id="SignalP"/>
    </source>
</evidence>
<dbReference type="GO" id="GO:0008237">
    <property type="term" value="F:metallopeptidase activity"/>
    <property type="evidence" value="ECO:0007669"/>
    <property type="project" value="InterPro"/>
</dbReference>
<protein>
    <recommendedName>
        <fullName evidence="4">Dual-action HEIGH metallo-peptidase</fullName>
    </recommendedName>
</protein>
<dbReference type="PROSITE" id="PS51257">
    <property type="entry name" value="PROKAR_LIPOPROTEIN"/>
    <property type="match status" value="1"/>
</dbReference>
<keyword evidence="3" id="KW-1185">Reference proteome</keyword>
<dbReference type="Proteomes" id="UP000678545">
    <property type="component" value="Unassembled WGS sequence"/>
</dbReference>
<dbReference type="SUPFAM" id="SSF55486">
    <property type="entry name" value="Metalloproteases ('zincins'), catalytic domain"/>
    <property type="match status" value="1"/>
</dbReference>
<organism evidence="2 3">
    <name type="scientific">Undibacterium fentianense</name>
    <dbReference type="NCBI Taxonomy" id="2828728"/>
    <lineage>
        <taxon>Bacteria</taxon>
        <taxon>Pseudomonadati</taxon>
        <taxon>Pseudomonadota</taxon>
        <taxon>Betaproteobacteria</taxon>
        <taxon>Burkholderiales</taxon>
        <taxon>Oxalobacteraceae</taxon>
        <taxon>Undibacterium</taxon>
    </lineage>
</organism>
<evidence type="ECO:0008006" key="4">
    <source>
        <dbReference type="Google" id="ProtNLM"/>
    </source>
</evidence>
<reference evidence="2" key="1">
    <citation type="submission" date="2021-04" db="EMBL/GenBank/DDBJ databases">
        <title>novel species isolated from subtropical streams in China.</title>
        <authorList>
            <person name="Lu H."/>
        </authorList>
    </citation>
    <scope>NUCLEOTIDE SEQUENCE</scope>
    <source>
        <strain evidence="2">FT137W</strain>
    </source>
</reference>
<gene>
    <name evidence="2" type="ORF">KDM90_03955</name>
</gene>